<evidence type="ECO:0000256" key="7">
    <source>
        <dbReference type="ARBA" id="ARBA00022801"/>
    </source>
</evidence>
<dbReference type="SUPFAM" id="SSF102198">
    <property type="entry name" value="Putative cyclase"/>
    <property type="match status" value="1"/>
</dbReference>
<comment type="caution">
    <text evidence="12">The sequence shown here is derived from an EMBL/GenBank/DDBJ whole genome shotgun (WGS) entry which is preliminary data.</text>
</comment>
<dbReference type="EMBL" id="ARQD01000005">
    <property type="protein sequence ID" value="KIX84894.1"/>
    <property type="molecule type" value="Genomic_DNA"/>
</dbReference>
<gene>
    <name evidence="12" type="ORF">J120_04815</name>
</gene>
<dbReference type="GO" id="GO:0004061">
    <property type="term" value="F:arylformamidase activity"/>
    <property type="evidence" value="ECO:0007669"/>
    <property type="project" value="UniProtKB-EC"/>
</dbReference>
<protein>
    <recommendedName>
        <fullName evidence="5">Kynurenine formamidase</fullName>
        <ecNumber evidence="4">3.5.1.9</ecNumber>
    </recommendedName>
</protein>
<dbReference type="PANTHER" id="PTHR31118:SF32">
    <property type="entry name" value="KYNURENINE FORMAMIDASE"/>
    <property type="match status" value="1"/>
</dbReference>
<evidence type="ECO:0000256" key="1">
    <source>
        <dbReference type="ARBA" id="ARBA00001947"/>
    </source>
</evidence>
<dbReference type="GO" id="GO:0019441">
    <property type="term" value="P:L-tryptophan catabolic process to kynurenine"/>
    <property type="evidence" value="ECO:0007669"/>
    <property type="project" value="InterPro"/>
</dbReference>
<dbReference type="Gene3D" id="3.50.30.50">
    <property type="entry name" value="Putative cyclase"/>
    <property type="match status" value="1"/>
</dbReference>
<evidence type="ECO:0000256" key="11">
    <source>
        <dbReference type="ARBA" id="ARBA00060547"/>
    </source>
</evidence>
<keyword evidence="7" id="KW-0378">Hydrolase</keyword>
<dbReference type="STRING" id="1306947.J120_04815"/>
<keyword evidence="13" id="KW-1185">Reference proteome</keyword>
<comment type="subunit">
    <text evidence="3">Homodimer.</text>
</comment>
<sequence length="206" mass="23188">MILDISWPLTSGMTGYKNKKTFESTHIKLWDQDHVREAQFTCTTHTGTHVDMPAHFLHDGYTSEQAPLDRLIGACRVIDMTHVTECISAEDLYQYDIKEGQRILFKTSNSNHSYDQEFDYNFVYVAHTAASYLVEKKVVCVGIDYLGIERNQPGHPTHKTLLEAGIIIIEGLRLHNVLSGTYTLVCLPLLLQGLDGAPARALLLPD</sequence>
<comment type="cofactor">
    <cofactor evidence="1">
        <name>Zn(2+)</name>
        <dbReference type="ChEBI" id="CHEBI:29105"/>
    </cofactor>
</comment>
<evidence type="ECO:0000313" key="13">
    <source>
        <dbReference type="Proteomes" id="UP000032214"/>
    </source>
</evidence>
<dbReference type="FunFam" id="3.50.30.50:FF:000001">
    <property type="entry name" value="Kynurenine formamidase"/>
    <property type="match status" value="1"/>
</dbReference>
<keyword evidence="9" id="KW-0823">Tryptophan catabolism</keyword>
<evidence type="ECO:0000256" key="6">
    <source>
        <dbReference type="ARBA" id="ARBA00022723"/>
    </source>
</evidence>
<evidence type="ECO:0000256" key="10">
    <source>
        <dbReference type="ARBA" id="ARBA00048496"/>
    </source>
</evidence>
<dbReference type="InterPro" id="IPR007325">
    <property type="entry name" value="KFase/CYL"/>
</dbReference>
<dbReference type="Proteomes" id="UP000032214">
    <property type="component" value="Unassembled WGS sequence"/>
</dbReference>
<keyword evidence="6" id="KW-0479">Metal-binding</keyword>
<dbReference type="PANTHER" id="PTHR31118">
    <property type="entry name" value="CYCLASE-LIKE PROTEIN 2"/>
    <property type="match status" value="1"/>
</dbReference>
<evidence type="ECO:0000256" key="2">
    <source>
        <dbReference type="ARBA" id="ARBA00002204"/>
    </source>
</evidence>
<evidence type="ECO:0000256" key="3">
    <source>
        <dbReference type="ARBA" id="ARBA00011738"/>
    </source>
</evidence>
<dbReference type="AlphaFoldDB" id="A0A0D2GNB7"/>
<dbReference type="Pfam" id="PF04199">
    <property type="entry name" value="Cyclase"/>
    <property type="match status" value="1"/>
</dbReference>
<proteinExistence type="predicted"/>
<evidence type="ECO:0000256" key="8">
    <source>
        <dbReference type="ARBA" id="ARBA00022833"/>
    </source>
</evidence>
<name>A0A0D2GNB7_9BACT</name>
<evidence type="ECO:0000313" key="12">
    <source>
        <dbReference type="EMBL" id="KIX84894.1"/>
    </source>
</evidence>
<keyword evidence="8" id="KW-0862">Zinc</keyword>
<dbReference type="eggNOG" id="COG1878">
    <property type="taxonomic scope" value="Bacteria"/>
</dbReference>
<dbReference type="InterPro" id="IPR037175">
    <property type="entry name" value="KFase_sf"/>
</dbReference>
<comment type="function">
    <text evidence="2">Catalyzes the hydrolysis of N-formyl-L-kynurenine to L-kynurenine, the second step in the kynurenine pathway of tryptophan degradation.</text>
</comment>
<evidence type="ECO:0000256" key="4">
    <source>
        <dbReference type="ARBA" id="ARBA00012930"/>
    </source>
</evidence>
<accession>A0A0D2GNB7</accession>
<evidence type="ECO:0000256" key="5">
    <source>
        <dbReference type="ARBA" id="ARBA00014889"/>
    </source>
</evidence>
<dbReference type="GO" id="GO:0046872">
    <property type="term" value="F:metal ion binding"/>
    <property type="evidence" value="ECO:0007669"/>
    <property type="project" value="UniProtKB-KW"/>
</dbReference>
<evidence type="ECO:0000256" key="9">
    <source>
        <dbReference type="ARBA" id="ARBA00023079"/>
    </source>
</evidence>
<reference evidence="12 13" key="1">
    <citation type="journal article" date="2013" name="Proc. Natl. Acad. Sci. U.S.A.">
        <title>Candidate phylum TM6 genome recovered from a hospital sink biofilm provides genomic insights into this uncultivated phylum.</title>
        <authorList>
            <person name="McLean J.S."/>
            <person name="Lombardo M.J."/>
            <person name="Badger J.H."/>
            <person name="Edlund A."/>
            <person name="Novotny M."/>
            <person name="Yee-Greenbaum J."/>
            <person name="Vyahhi N."/>
            <person name="Hall A.P."/>
            <person name="Yang Y."/>
            <person name="Dupont C.L."/>
            <person name="Ziegler M.G."/>
            <person name="Chitsaz H."/>
            <person name="Allen A.E."/>
            <person name="Yooseph S."/>
            <person name="Tesler G."/>
            <person name="Pevzner P.A."/>
            <person name="Friedman R.M."/>
            <person name="Nealson K.H."/>
            <person name="Venter J.C."/>
            <person name="Lasken R.S."/>
        </authorList>
    </citation>
    <scope>NUCLEOTIDE SEQUENCE [LARGE SCALE GENOMIC DNA]</scope>
    <source>
        <strain evidence="12 13">TM6SC1</strain>
    </source>
</reference>
<comment type="pathway">
    <text evidence="11">Amino-acid degradation; L-tryptophan degradation via kynurenine pathway; L-kynurenine from L-tryptophan: step 2/2.</text>
</comment>
<dbReference type="EC" id="3.5.1.9" evidence="4"/>
<organism evidence="12 13">
    <name type="scientific">candidate division TM6 bacterium JCVI TM6SC1</name>
    <dbReference type="NCBI Taxonomy" id="1306947"/>
    <lineage>
        <taxon>Bacteria</taxon>
        <taxon>Candidatus Babelota</taxon>
        <taxon>Vermiphilus</taxon>
    </lineage>
</organism>
<comment type="catalytic activity">
    <reaction evidence="10">
        <text>N-formyl-L-kynurenine + H2O = L-kynurenine + formate + H(+)</text>
        <dbReference type="Rhea" id="RHEA:13009"/>
        <dbReference type="ChEBI" id="CHEBI:15377"/>
        <dbReference type="ChEBI" id="CHEBI:15378"/>
        <dbReference type="ChEBI" id="CHEBI:15740"/>
        <dbReference type="ChEBI" id="CHEBI:57959"/>
        <dbReference type="ChEBI" id="CHEBI:58629"/>
        <dbReference type="EC" id="3.5.1.9"/>
    </reaction>
</comment>